<dbReference type="CDD" id="cd00093">
    <property type="entry name" value="HTH_XRE"/>
    <property type="match status" value="1"/>
</dbReference>
<organism evidence="2 3">
    <name type="scientific">Saccharopolyspora gloriosae</name>
    <dbReference type="NCBI Taxonomy" id="455344"/>
    <lineage>
        <taxon>Bacteria</taxon>
        <taxon>Bacillati</taxon>
        <taxon>Actinomycetota</taxon>
        <taxon>Actinomycetes</taxon>
        <taxon>Pseudonocardiales</taxon>
        <taxon>Pseudonocardiaceae</taxon>
        <taxon>Saccharopolyspora</taxon>
    </lineage>
</organism>
<protein>
    <submittedName>
        <fullName evidence="2">Transcriptional regulator with XRE-family HTH domain</fullName>
    </submittedName>
</protein>
<dbReference type="InterPro" id="IPR043917">
    <property type="entry name" value="DUF5753"/>
</dbReference>
<dbReference type="Pfam" id="PF13560">
    <property type="entry name" value="HTH_31"/>
    <property type="match status" value="1"/>
</dbReference>
<dbReference type="EMBL" id="JACHIV010000001">
    <property type="protein sequence ID" value="MBB5069791.1"/>
    <property type="molecule type" value="Genomic_DNA"/>
</dbReference>
<keyword evidence="3" id="KW-1185">Reference proteome</keyword>
<sequence length="291" mass="31910">MRQRSKVRQMGLGADLRKAREQCRMSTRSVAERIGVSHTSVARTELGTRVPEPEEVIALCAVYGITGRRRDQMVEQVDGTDASTAWLATGPATAQQITSLVALETKASEITSVAMSLVPGLFQTQEYARAVIGSGAEQEWLLAARLARQALLTRPDAPEVTVLMDELVLSRLIGGPDVMRGQLGHLLRVSTRPNVSIRIIPRSAGAHPGLDGPFMMLAFPDRAPHVYIEARRVGLFLTRPQDVEPFTDGLAELEDVVLTGDQSAELIESIKKELSDECAPVEEEHLQRIER</sequence>
<comment type="caution">
    <text evidence="2">The sequence shown here is derived from an EMBL/GenBank/DDBJ whole genome shotgun (WGS) entry which is preliminary data.</text>
</comment>
<evidence type="ECO:0000259" key="1">
    <source>
        <dbReference type="PROSITE" id="PS50943"/>
    </source>
</evidence>
<dbReference type="Gene3D" id="1.10.260.40">
    <property type="entry name" value="lambda repressor-like DNA-binding domains"/>
    <property type="match status" value="1"/>
</dbReference>
<dbReference type="RefSeq" id="WP_184479426.1">
    <property type="nucleotide sequence ID" value="NZ_JACHIV010000001.1"/>
</dbReference>
<evidence type="ECO:0000313" key="3">
    <source>
        <dbReference type="Proteomes" id="UP000580474"/>
    </source>
</evidence>
<dbReference type="InterPro" id="IPR001387">
    <property type="entry name" value="Cro/C1-type_HTH"/>
</dbReference>
<dbReference type="SMART" id="SM00530">
    <property type="entry name" value="HTH_XRE"/>
    <property type="match status" value="1"/>
</dbReference>
<gene>
    <name evidence="2" type="ORF">BJ969_002879</name>
</gene>
<dbReference type="SUPFAM" id="SSF47413">
    <property type="entry name" value="lambda repressor-like DNA-binding domains"/>
    <property type="match status" value="1"/>
</dbReference>
<dbReference type="Pfam" id="PF19054">
    <property type="entry name" value="DUF5753"/>
    <property type="match status" value="1"/>
</dbReference>
<dbReference type="InterPro" id="IPR010982">
    <property type="entry name" value="Lambda_DNA-bd_dom_sf"/>
</dbReference>
<name>A0A840NFN4_9PSEU</name>
<accession>A0A840NFN4</accession>
<dbReference type="PROSITE" id="PS50943">
    <property type="entry name" value="HTH_CROC1"/>
    <property type="match status" value="1"/>
</dbReference>
<dbReference type="Proteomes" id="UP000580474">
    <property type="component" value="Unassembled WGS sequence"/>
</dbReference>
<dbReference type="AlphaFoldDB" id="A0A840NFN4"/>
<reference evidence="2 3" key="1">
    <citation type="submission" date="2020-08" db="EMBL/GenBank/DDBJ databases">
        <title>Sequencing the genomes of 1000 actinobacteria strains.</title>
        <authorList>
            <person name="Klenk H.-P."/>
        </authorList>
    </citation>
    <scope>NUCLEOTIDE SEQUENCE [LARGE SCALE GENOMIC DNA]</scope>
    <source>
        <strain evidence="2 3">DSM 45582</strain>
    </source>
</reference>
<dbReference type="GO" id="GO:0003677">
    <property type="term" value="F:DNA binding"/>
    <property type="evidence" value="ECO:0007669"/>
    <property type="project" value="InterPro"/>
</dbReference>
<evidence type="ECO:0000313" key="2">
    <source>
        <dbReference type="EMBL" id="MBB5069791.1"/>
    </source>
</evidence>
<proteinExistence type="predicted"/>
<feature type="domain" description="HTH cro/C1-type" evidence="1">
    <location>
        <begin position="16"/>
        <end position="70"/>
    </location>
</feature>